<proteinExistence type="predicted"/>
<sequence length="134" mass="14693">MCNKGMVKSFEQMQSEDLSPDAIAYACTLNACGTTQEVDLGEKNHDEIASQGLLEKHVNLGVLKKIQEVFDELPIRGPVSWNALIAGYAQEGQGQEALDYYQQMGSEGLSPNAITYAFFLKACGVMLLCTYMKS</sequence>
<protein>
    <recommendedName>
        <fullName evidence="5">Pentatricopeptide repeat-containing protein</fullName>
    </recommendedName>
</protein>
<dbReference type="InterPro" id="IPR002885">
    <property type="entry name" value="PPR_rpt"/>
</dbReference>
<evidence type="ECO:0008006" key="5">
    <source>
        <dbReference type="Google" id="ProtNLM"/>
    </source>
</evidence>
<feature type="repeat" description="PPR" evidence="2">
    <location>
        <begin position="77"/>
        <end position="111"/>
    </location>
</feature>
<accession>A0A9D4V6G0</accession>
<evidence type="ECO:0000313" key="4">
    <source>
        <dbReference type="Proteomes" id="UP000886520"/>
    </source>
</evidence>
<dbReference type="InterPro" id="IPR046960">
    <property type="entry name" value="PPR_At4g14850-like_plant"/>
</dbReference>
<dbReference type="GO" id="GO:0003723">
    <property type="term" value="F:RNA binding"/>
    <property type="evidence" value="ECO:0007669"/>
    <property type="project" value="InterPro"/>
</dbReference>
<evidence type="ECO:0000313" key="3">
    <source>
        <dbReference type="EMBL" id="KAI5080330.1"/>
    </source>
</evidence>
<evidence type="ECO:0000256" key="2">
    <source>
        <dbReference type="PROSITE-ProRule" id="PRU00708"/>
    </source>
</evidence>
<name>A0A9D4V6G0_ADICA</name>
<reference evidence="3 4" key="1">
    <citation type="submission" date="2021-01" db="EMBL/GenBank/DDBJ databases">
        <title>Adiantum capillus-veneris genome.</title>
        <authorList>
            <person name="Fang Y."/>
            <person name="Liao Q."/>
        </authorList>
    </citation>
    <scope>NUCLEOTIDE SEQUENCE [LARGE SCALE GENOMIC DNA]</scope>
    <source>
        <strain evidence="3">H3</strain>
        <tissue evidence="3">Leaf</tissue>
    </source>
</reference>
<evidence type="ECO:0000256" key="1">
    <source>
        <dbReference type="ARBA" id="ARBA00022737"/>
    </source>
</evidence>
<comment type="caution">
    <text evidence="3">The sequence shown here is derived from an EMBL/GenBank/DDBJ whole genome shotgun (WGS) entry which is preliminary data.</text>
</comment>
<dbReference type="PROSITE" id="PS51375">
    <property type="entry name" value="PPR"/>
    <property type="match status" value="1"/>
</dbReference>
<organism evidence="3 4">
    <name type="scientific">Adiantum capillus-veneris</name>
    <name type="common">Maidenhair fern</name>
    <dbReference type="NCBI Taxonomy" id="13818"/>
    <lineage>
        <taxon>Eukaryota</taxon>
        <taxon>Viridiplantae</taxon>
        <taxon>Streptophyta</taxon>
        <taxon>Embryophyta</taxon>
        <taxon>Tracheophyta</taxon>
        <taxon>Polypodiopsida</taxon>
        <taxon>Polypodiidae</taxon>
        <taxon>Polypodiales</taxon>
        <taxon>Pteridineae</taxon>
        <taxon>Pteridaceae</taxon>
        <taxon>Vittarioideae</taxon>
        <taxon>Adiantum</taxon>
    </lineage>
</organism>
<dbReference type="EMBL" id="JABFUD020000005">
    <property type="protein sequence ID" value="KAI5080330.1"/>
    <property type="molecule type" value="Genomic_DNA"/>
</dbReference>
<dbReference type="AlphaFoldDB" id="A0A9D4V6G0"/>
<dbReference type="PANTHER" id="PTHR47926">
    <property type="entry name" value="PENTATRICOPEPTIDE REPEAT-CONTAINING PROTEIN"/>
    <property type="match status" value="1"/>
</dbReference>
<dbReference type="NCBIfam" id="TIGR00756">
    <property type="entry name" value="PPR"/>
    <property type="match status" value="1"/>
</dbReference>
<keyword evidence="4" id="KW-1185">Reference proteome</keyword>
<dbReference type="Pfam" id="PF13041">
    <property type="entry name" value="PPR_2"/>
    <property type="match status" value="1"/>
</dbReference>
<gene>
    <name evidence="3" type="ORF">GOP47_0005809</name>
</gene>
<dbReference type="Proteomes" id="UP000886520">
    <property type="component" value="Chromosome 5"/>
</dbReference>
<keyword evidence="1" id="KW-0677">Repeat</keyword>
<dbReference type="OrthoDB" id="9990610at2759"/>
<dbReference type="Gene3D" id="1.25.40.10">
    <property type="entry name" value="Tetratricopeptide repeat domain"/>
    <property type="match status" value="1"/>
</dbReference>
<dbReference type="InterPro" id="IPR011990">
    <property type="entry name" value="TPR-like_helical_dom_sf"/>
</dbReference>
<dbReference type="GO" id="GO:0009451">
    <property type="term" value="P:RNA modification"/>
    <property type="evidence" value="ECO:0007669"/>
    <property type="project" value="InterPro"/>
</dbReference>